<proteinExistence type="predicted"/>
<dbReference type="Proteomes" id="UP000632377">
    <property type="component" value="Unassembled WGS sequence"/>
</dbReference>
<comment type="subcellular location">
    <subcellularLocation>
        <location evidence="2">Cell membrane</location>
        <topology evidence="2">Multi-pass membrane protein</topology>
    </subcellularLocation>
</comment>
<evidence type="ECO:0000256" key="5">
    <source>
        <dbReference type="ARBA" id="ARBA00022449"/>
    </source>
</evidence>
<feature type="transmembrane region" description="Helical" evidence="12">
    <location>
        <begin position="195"/>
        <end position="215"/>
    </location>
</feature>
<feature type="transmembrane region" description="Helical" evidence="12">
    <location>
        <begin position="313"/>
        <end position="336"/>
    </location>
</feature>
<dbReference type="InterPro" id="IPR050222">
    <property type="entry name" value="MATE_MdtK"/>
</dbReference>
<sequence length="451" mass="49407">MLKKNTIHNVLSLALPAVGEMVLYMMIWVFDTMMVGKYGGNVAVSTVGLSSEIMSTFTGIFISVGISVAVTSLVARSIGAKNINKAEEYAALGLLLGGVIALFIALSAFLFCDEILSLAGAKGEVITFGVLFMRITSFGIFFNMLANILSAVLRGYGNTKTPLLVSIIVNLVNIGLDWLLIFGNLHFPELGIKGSAIATASAQITGFVFLLIYTINKSQIKIKLKYITNLRTIKIKEILKLSIPSSLQEASFSISRLLSTFFIMHLGTIAFAANQITTTIEGISFMPGWGFSVAATTLVGHKIGEENYEGAKEYAYTCTILGVIIMSLCSILFLTIPDILIKAFISTSEIEVINKGSICLMIASIEQPFMALSMIFGGALKGAGDTKTPFNVSLISSWLIRLPLMYYFIYVSKISVVYVWWITTLQWFIDGMLLMILFKRRFVKSNFINKI</sequence>
<evidence type="ECO:0000256" key="4">
    <source>
        <dbReference type="ARBA" id="ARBA00022448"/>
    </source>
</evidence>
<feature type="transmembrane region" description="Helical" evidence="12">
    <location>
        <begin position="131"/>
        <end position="151"/>
    </location>
</feature>
<feature type="transmembrane region" description="Helical" evidence="12">
    <location>
        <begin position="57"/>
        <end position="78"/>
    </location>
</feature>
<accession>A0ABS1TAJ8</accession>
<reference evidence="13 14" key="1">
    <citation type="submission" date="2021-01" db="EMBL/GenBank/DDBJ databases">
        <title>Genome public.</title>
        <authorList>
            <person name="Liu C."/>
            <person name="Sun Q."/>
        </authorList>
    </citation>
    <scope>NUCLEOTIDE SEQUENCE [LARGE SCALE GENOMIC DNA]</scope>
    <source>
        <strain evidence="13 14">YIM B02515</strain>
    </source>
</reference>
<dbReference type="CDD" id="cd13137">
    <property type="entry name" value="MATE_NorM_like"/>
    <property type="match status" value="1"/>
</dbReference>
<feature type="transmembrane region" description="Helical" evidence="12">
    <location>
        <begin position="257"/>
        <end position="276"/>
    </location>
</feature>
<keyword evidence="4" id="KW-0813">Transport</keyword>
<dbReference type="InterPro" id="IPR048279">
    <property type="entry name" value="MdtK-like"/>
</dbReference>
<dbReference type="NCBIfam" id="TIGR00797">
    <property type="entry name" value="matE"/>
    <property type="match status" value="1"/>
</dbReference>
<evidence type="ECO:0000313" key="14">
    <source>
        <dbReference type="Proteomes" id="UP000632377"/>
    </source>
</evidence>
<dbReference type="InterPro" id="IPR002528">
    <property type="entry name" value="MATE_fam"/>
</dbReference>
<dbReference type="PANTHER" id="PTHR43298:SF4">
    <property type="entry name" value="DRUG_SODIUM ANTIPORTER"/>
    <property type="match status" value="1"/>
</dbReference>
<comment type="function">
    <text evidence="1">Multidrug efflux pump.</text>
</comment>
<protein>
    <recommendedName>
        <fullName evidence="3">Probable multidrug resistance protein NorM</fullName>
    </recommendedName>
    <alternativeName>
        <fullName evidence="11">Multidrug-efflux transporter</fullName>
    </alternativeName>
</protein>
<dbReference type="PIRSF" id="PIRSF006603">
    <property type="entry name" value="DinF"/>
    <property type="match status" value="1"/>
</dbReference>
<keyword evidence="10 12" id="KW-0472">Membrane</keyword>
<keyword evidence="5" id="KW-0050">Antiport</keyword>
<comment type="caution">
    <text evidence="13">The sequence shown here is derived from an EMBL/GenBank/DDBJ whole genome shotgun (WGS) entry which is preliminary data.</text>
</comment>
<keyword evidence="8 12" id="KW-1133">Transmembrane helix</keyword>
<evidence type="ECO:0000256" key="6">
    <source>
        <dbReference type="ARBA" id="ARBA00022475"/>
    </source>
</evidence>
<dbReference type="Pfam" id="PF01554">
    <property type="entry name" value="MatE"/>
    <property type="match status" value="2"/>
</dbReference>
<keyword evidence="7 12" id="KW-0812">Transmembrane</keyword>
<organism evidence="13 14">
    <name type="scientific">Clostridium rhizosphaerae</name>
    <dbReference type="NCBI Taxonomy" id="2803861"/>
    <lineage>
        <taxon>Bacteria</taxon>
        <taxon>Bacillati</taxon>
        <taxon>Bacillota</taxon>
        <taxon>Clostridia</taxon>
        <taxon>Eubacteriales</taxon>
        <taxon>Clostridiaceae</taxon>
        <taxon>Clostridium</taxon>
    </lineage>
</organism>
<evidence type="ECO:0000256" key="11">
    <source>
        <dbReference type="ARBA" id="ARBA00031636"/>
    </source>
</evidence>
<feature type="transmembrane region" description="Helical" evidence="12">
    <location>
        <begin position="163"/>
        <end position="183"/>
    </location>
</feature>
<dbReference type="PANTHER" id="PTHR43298">
    <property type="entry name" value="MULTIDRUG RESISTANCE PROTEIN NORM-RELATED"/>
    <property type="match status" value="1"/>
</dbReference>
<name>A0ABS1TAJ8_9CLOT</name>
<evidence type="ECO:0000256" key="3">
    <source>
        <dbReference type="ARBA" id="ARBA00020268"/>
    </source>
</evidence>
<evidence type="ECO:0000256" key="2">
    <source>
        <dbReference type="ARBA" id="ARBA00004651"/>
    </source>
</evidence>
<evidence type="ECO:0000256" key="1">
    <source>
        <dbReference type="ARBA" id="ARBA00003408"/>
    </source>
</evidence>
<evidence type="ECO:0000256" key="7">
    <source>
        <dbReference type="ARBA" id="ARBA00022692"/>
    </source>
</evidence>
<dbReference type="EMBL" id="JAESWC010000004">
    <property type="protein sequence ID" value="MBL4936373.1"/>
    <property type="molecule type" value="Genomic_DNA"/>
</dbReference>
<keyword evidence="6" id="KW-1003">Cell membrane</keyword>
<evidence type="ECO:0000256" key="10">
    <source>
        <dbReference type="ARBA" id="ARBA00023136"/>
    </source>
</evidence>
<feature type="transmembrane region" description="Helical" evidence="12">
    <location>
        <begin position="7"/>
        <end position="30"/>
    </location>
</feature>
<evidence type="ECO:0000313" key="13">
    <source>
        <dbReference type="EMBL" id="MBL4936373.1"/>
    </source>
</evidence>
<feature type="transmembrane region" description="Helical" evidence="12">
    <location>
        <begin position="418"/>
        <end position="438"/>
    </location>
</feature>
<feature type="transmembrane region" description="Helical" evidence="12">
    <location>
        <begin position="356"/>
        <end position="380"/>
    </location>
</feature>
<keyword evidence="9" id="KW-0406">Ion transport</keyword>
<feature type="transmembrane region" description="Helical" evidence="12">
    <location>
        <begin position="90"/>
        <end position="111"/>
    </location>
</feature>
<evidence type="ECO:0000256" key="9">
    <source>
        <dbReference type="ARBA" id="ARBA00023065"/>
    </source>
</evidence>
<evidence type="ECO:0000256" key="8">
    <source>
        <dbReference type="ARBA" id="ARBA00022989"/>
    </source>
</evidence>
<dbReference type="RefSeq" id="WP_202749123.1">
    <property type="nucleotide sequence ID" value="NZ_JAESWC010000004.1"/>
</dbReference>
<evidence type="ECO:0000256" key="12">
    <source>
        <dbReference type="SAM" id="Phobius"/>
    </source>
</evidence>
<feature type="transmembrane region" description="Helical" evidence="12">
    <location>
        <begin position="392"/>
        <end position="412"/>
    </location>
</feature>
<gene>
    <name evidence="13" type="ORF">JK636_11430</name>
</gene>
<keyword evidence="14" id="KW-1185">Reference proteome</keyword>